<accession>A0AAW2IXG4</accession>
<dbReference type="PANTHER" id="PTHR46890:SF28">
    <property type="entry name" value="REVERSE TRANSCRIPTASE DOMAIN-CONTAINING PROTEIN"/>
    <property type="match status" value="1"/>
</dbReference>
<proteinExistence type="predicted"/>
<gene>
    <name evidence="1" type="ORF">Scaly_2794100</name>
</gene>
<sequence>MSNKRNREGLVTDPDTIKTSGMQYFAALLSVDEEHTTLEEVRSVVFKMDANNIAGRDGISAFFYQKCWDTIKDDVLEVVEDFMNGSPISVSFTVTSIVFILKVRSPTIWQIGDNILLPQEILQSIGKHKTDCNVVLKVDIAKAYNRVDWSFLRKVLSHFGFLPRGVWGHFTSFFTVASSLSALSRNRKRDRDIAARFSFHYQWTLNSQPLIVRWSRSDLGWMKLNCDGPLREILAWQGVAGYYVTQRVDGWSHIILSIKSKPTELSAIEDRLELVLS</sequence>
<dbReference type="AlphaFoldDB" id="A0AAW2IXG4"/>
<dbReference type="EMBL" id="JACGWM010001879">
    <property type="protein sequence ID" value="KAL0286402.1"/>
    <property type="molecule type" value="Genomic_DNA"/>
</dbReference>
<reference evidence="1" key="1">
    <citation type="submission" date="2020-06" db="EMBL/GenBank/DDBJ databases">
        <authorList>
            <person name="Li T."/>
            <person name="Hu X."/>
            <person name="Zhang T."/>
            <person name="Song X."/>
            <person name="Zhang H."/>
            <person name="Dai N."/>
            <person name="Sheng W."/>
            <person name="Hou X."/>
            <person name="Wei L."/>
        </authorList>
    </citation>
    <scope>NUCLEOTIDE SEQUENCE</scope>
    <source>
        <strain evidence="1">KEN8</strain>
        <tissue evidence="1">Leaf</tissue>
    </source>
</reference>
<reference evidence="1" key="2">
    <citation type="journal article" date="2024" name="Plant">
        <title>Genomic evolution and insights into agronomic trait innovations of Sesamum species.</title>
        <authorList>
            <person name="Miao H."/>
            <person name="Wang L."/>
            <person name="Qu L."/>
            <person name="Liu H."/>
            <person name="Sun Y."/>
            <person name="Le M."/>
            <person name="Wang Q."/>
            <person name="Wei S."/>
            <person name="Zheng Y."/>
            <person name="Lin W."/>
            <person name="Duan Y."/>
            <person name="Cao H."/>
            <person name="Xiong S."/>
            <person name="Wang X."/>
            <person name="Wei L."/>
            <person name="Li C."/>
            <person name="Ma Q."/>
            <person name="Ju M."/>
            <person name="Zhao R."/>
            <person name="Li G."/>
            <person name="Mu C."/>
            <person name="Tian Q."/>
            <person name="Mei H."/>
            <person name="Zhang T."/>
            <person name="Gao T."/>
            <person name="Zhang H."/>
        </authorList>
    </citation>
    <scope>NUCLEOTIDE SEQUENCE</scope>
    <source>
        <strain evidence="1">KEN8</strain>
    </source>
</reference>
<dbReference type="PANTHER" id="PTHR46890">
    <property type="entry name" value="NON-LTR RETROLELEMENT REVERSE TRANSCRIPTASE-LIKE PROTEIN-RELATED"/>
    <property type="match status" value="1"/>
</dbReference>
<name>A0AAW2IXG4_9LAMI</name>
<protein>
    <recommendedName>
        <fullName evidence="2">Reverse transcriptase domain-containing protein</fullName>
    </recommendedName>
</protein>
<comment type="caution">
    <text evidence="1">The sequence shown here is derived from an EMBL/GenBank/DDBJ whole genome shotgun (WGS) entry which is preliminary data.</text>
</comment>
<evidence type="ECO:0008006" key="2">
    <source>
        <dbReference type="Google" id="ProtNLM"/>
    </source>
</evidence>
<organism evidence="1">
    <name type="scientific">Sesamum calycinum</name>
    <dbReference type="NCBI Taxonomy" id="2727403"/>
    <lineage>
        <taxon>Eukaryota</taxon>
        <taxon>Viridiplantae</taxon>
        <taxon>Streptophyta</taxon>
        <taxon>Embryophyta</taxon>
        <taxon>Tracheophyta</taxon>
        <taxon>Spermatophyta</taxon>
        <taxon>Magnoliopsida</taxon>
        <taxon>eudicotyledons</taxon>
        <taxon>Gunneridae</taxon>
        <taxon>Pentapetalae</taxon>
        <taxon>asterids</taxon>
        <taxon>lamiids</taxon>
        <taxon>Lamiales</taxon>
        <taxon>Pedaliaceae</taxon>
        <taxon>Sesamum</taxon>
    </lineage>
</organism>
<dbReference type="InterPro" id="IPR052343">
    <property type="entry name" value="Retrotransposon-Effector_Assoc"/>
</dbReference>
<evidence type="ECO:0000313" key="1">
    <source>
        <dbReference type="EMBL" id="KAL0286402.1"/>
    </source>
</evidence>